<evidence type="ECO:0000256" key="5">
    <source>
        <dbReference type="ARBA" id="ARBA00022842"/>
    </source>
</evidence>
<dbReference type="GO" id="GO:0004518">
    <property type="term" value="F:nuclease activity"/>
    <property type="evidence" value="ECO:0007669"/>
    <property type="project" value="UniProtKB-KW"/>
</dbReference>
<name>A0A0F9GP13_9ZZZZ</name>
<evidence type="ECO:0000259" key="7">
    <source>
        <dbReference type="Pfam" id="PF01850"/>
    </source>
</evidence>
<keyword evidence="4" id="KW-0378">Hydrolase</keyword>
<organism evidence="8">
    <name type="scientific">marine sediment metagenome</name>
    <dbReference type="NCBI Taxonomy" id="412755"/>
    <lineage>
        <taxon>unclassified sequences</taxon>
        <taxon>metagenomes</taxon>
        <taxon>ecological metagenomes</taxon>
    </lineage>
</organism>
<dbReference type="AlphaFoldDB" id="A0A0F9GP13"/>
<comment type="caution">
    <text evidence="8">The sequence shown here is derived from an EMBL/GenBank/DDBJ whole genome shotgun (WGS) entry which is preliminary data.</text>
</comment>
<evidence type="ECO:0000256" key="1">
    <source>
        <dbReference type="ARBA" id="ARBA00001946"/>
    </source>
</evidence>
<evidence type="ECO:0000313" key="8">
    <source>
        <dbReference type="EMBL" id="KKM00539.1"/>
    </source>
</evidence>
<protein>
    <recommendedName>
        <fullName evidence="7">PIN domain-containing protein</fullName>
    </recommendedName>
</protein>
<dbReference type="PANTHER" id="PTHR33653:SF1">
    <property type="entry name" value="RIBONUCLEASE VAPC2"/>
    <property type="match status" value="1"/>
</dbReference>
<keyword evidence="2" id="KW-0540">Nuclease</keyword>
<dbReference type="Gene3D" id="3.40.50.1010">
    <property type="entry name" value="5'-nuclease"/>
    <property type="match status" value="1"/>
</dbReference>
<dbReference type="EMBL" id="LAZR01017411">
    <property type="protein sequence ID" value="KKM00539.1"/>
    <property type="molecule type" value="Genomic_DNA"/>
</dbReference>
<comment type="similarity">
    <text evidence="6">Belongs to the PINc/VapC protein family.</text>
</comment>
<feature type="domain" description="PIN" evidence="7">
    <location>
        <begin position="2"/>
        <end position="124"/>
    </location>
</feature>
<accession>A0A0F9GP13</accession>
<dbReference type="InterPro" id="IPR029060">
    <property type="entry name" value="PIN-like_dom_sf"/>
</dbReference>
<evidence type="ECO:0000256" key="4">
    <source>
        <dbReference type="ARBA" id="ARBA00022801"/>
    </source>
</evidence>
<proteinExistence type="inferred from homology"/>
<reference evidence="8" key="1">
    <citation type="journal article" date="2015" name="Nature">
        <title>Complex archaea that bridge the gap between prokaryotes and eukaryotes.</title>
        <authorList>
            <person name="Spang A."/>
            <person name="Saw J.H."/>
            <person name="Jorgensen S.L."/>
            <person name="Zaremba-Niedzwiedzka K."/>
            <person name="Martijn J."/>
            <person name="Lind A.E."/>
            <person name="van Eijk R."/>
            <person name="Schleper C."/>
            <person name="Guy L."/>
            <person name="Ettema T.J."/>
        </authorList>
    </citation>
    <scope>NUCLEOTIDE SEQUENCE</scope>
</reference>
<dbReference type="Pfam" id="PF01850">
    <property type="entry name" value="PIN"/>
    <property type="match status" value="1"/>
</dbReference>
<keyword evidence="5" id="KW-0460">Magnesium</keyword>
<dbReference type="CDD" id="cd09881">
    <property type="entry name" value="PIN_VapC4-5_FitB-like"/>
    <property type="match status" value="1"/>
</dbReference>
<dbReference type="InterPro" id="IPR002716">
    <property type="entry name" value="PIN_dom"/>
</dbReference>
<dbReference type="GO" id="GO:0046872">
    <property type="term" value="F:metal ion binding"/>
    <property type="evidence" value="ECO:0007669"/>
    <property type="project" value="UniProtKB-KW"/>
</dbReference>
<comment type="cofactor">
    <cofactor evidence="1">
        <name>Mg(2+)</name>
        <dbReference type="ChEBI" id="CHEBI:18420"/>
    </cofactor>
</comment>
<evidence type="ECO:0000256" key="2">
    <source>
        <dbReference type="ARBA" id="ARBA00022722"/>
    </source>
</evidence>
<keyword evidence="3" id="KW-0479">Metal-binding</keyword>
<sequence length="138" mass="15639">MIVLDTNVIIDLGRGRSGVKKKLENIKEAEFAISAITIQEIYVGLGYILEKHGKELYEKNKEKSQNLLEDYTILKITRPILELSGLKKGKLRAKGVTVEIQDLIIGSTAEILGAEKIITRNPKHFEVFKVRIESYELE</sequence>
<gene>
    <name evidence="8" type="ORF">LCGC14_1803430</name>
</gene>
<dbReference type="PANTHER" id="PTHR33653">
    <property type="entry name" value="RIBONUCLEASE VAPC2"/>
    <property type="match status" value="1"/>
</dbReference>
<evidence type="ECO:0000256" key="3">
    <source>
        <dbReference type="ARBA" id="ARBA00022723"/>
    </source>
</evidence>
<evidence type="ECO:0000256" key="6">
    <source>
        <dbReference type="ARBA" id="ARBA00038093"/>
    </source>
</evidence>
<dbReference type="InterPro" id="IPR050556">
    <property type="entry name" value="Type_II_TA_system_RNase"/>
</dbReference>
<dbReference type="GO" id="GO:0016787">
    <property type="term" value="F:hydrolase activity"/>
    <property type="evidence" value="ECO:0007669"/>
    <property type="project" value="UniProtKB-KW"/>
</dbReference>
<dbReference type="SUPFAM" id="SSF88723">
    <property type="entry name" value="PIN domain-like"/>
    <property type="match status" value="1"/>
</dbReference>